<protein>
    <submittedName>
        <fullName evidence="1">Uncharacterized protein</fullName>
    </submittedName>
</protein>
<keyword evidence="2" id="KW-1185">Reference proteome</keyword>
<evidence type="ECO:0000313" key="1">
    <source>
        <dbReference type="EMBL" id="KAI4860757.1"/>
    </source>
</evidence>
<comment type="caution">
    <text evidence="1">The sequence shown here is derived from an EMBL/GenBank/DDBJ whole genome shotgun (WGS) entry which is preliminary data.</text>
</comment>
<dbReference type="EMBL" id="MU393574">
    <property type="protein sequence ID" value="KAI4860757.1"/>
    <property type="molecule type" value="Genomic_DNA"/>
</dbReference>
<accession>A0ACB9YNH9</accession>
<reference evidence="1 2" key="1">
    <citation type="journal article" date="2022" name="New Phytol.">
        <title>Ecological generalism drives hyperdiversity of secondary metabolite gene clusters in xylarialean endophytes.</title>
        <authorList>
            <person name="Franco M.E.E."/>
            <person name="Wisecaver J.H."/>
            <person name="Arnold A.E."/>
            <person name="Ju Y.M."/>
            <person name="Slot J.C."/>
            <person name="Ahrendt S."/>
            <person name="Moore L.P."/>
            <person name="Eastman K.E."/>
            <person name="Scott K."/>
            <person name="Konkel Z."/>
            <person name="Mondo S.J."/>
            <person name="Kuo A."/>
            <person name="Hayes R.D."/>
            <person name="Haridas S."/>
            <person name="Andreopoulos B."/>
            <person name="Riley R."/>
            <person name="LaButti K."/>
            <person name="Pangilinan J."/>
            <person name="Lipzen A."/>
            <person name="Amirebrahimi M."/>
            <person name="Yan J."/>
            <person name="Adam C."/>
            <person name="Keymanesh K."/>
            <person name="Ng V."/>
            <person name="Louie K."/>
            <person name="Northen T."/>
            <person name="Drula E."/>
            <person name="Henrissat B."/>
            <person name="Hsieh H.M."/>
            <person name="Youens-Clark K."/>
            <person name="Lutzoni F."/>
            <person name="Miadlikowska J."/>
            <person name="Eastwood D.C."/>
            <person name="Hamelin R.C."/>
            <person name="Grigoriev I.V."/>
            <person name="U'Ren J.M."/>
        </authorList>
    </citation>
    <scope>NUCLEOTIDE SEQUENCE [LARGE SCALE GENOMIC DNA]</scope>
    <source>
        <strain evidence="1 2">CBS 119005</strain>
    </source>
</reference>
<proteinExistence type="predicted"/>
<sequence length="176" mass="18040">MRFTQILAPAAGLFAAVNAWGETAVWTTVIETDYTTYCPSPTTFAWNNVTYTATSATTVTITNCPCTVTYSTPPVITTTSYPKPTYYPTGSVGTTITYPVGNGSSTVITYTPPVSTYISGTVPITTTPGVPTTPGLPTNTPIPPTTTGVIPIPTAAADKIAPIGALLAAGLAALAL</sequence>
<name>A0ACB9YNH9_9PEZI</name>
<evidence type="ECO:0000313" key="2">
    <source>
        <dbReference type="Proteomes" id="UP001497700"/>
    </source>
</evidence>
<gene>
    <name evidence="1" type="ORF">F4820DRAFT_435956</name>
</gene>
<dbReference type="Proteomes" id="UP001497700">
    <property type="component" value="Unassembled WGS sequence"/>
</dbReference>
<organism evidence="1 2">
    <name type="scientific">Hypoxylon rubiginosum</name>
    <dbReference type="NCBI Taxonomy" id="110542"/>
    <lineage>
        <taxon>Eukaryota</taxon>
        <taxon>Fungi</taxon>
        <taxon>Dikarya</taxon>
        <taxon>Ascomycota</taxon>
        <taxon>Pezizomycotina</taxon>
        <taxon>Sordariomycetes</taxon>
        <taxon>Xylariomycetidae</taxon>
        <taxon>Xylariales</taxon>
        <taxon>Hypoxylaceae</taxon>
        <taxon>Hypoxylon</taxon>
    </lineage>
</organism>